<dbReference type="PROSITE" id="PS52004">
    <property type="entry name" value="KS3_2"/>
    <property type="match status" value="1"/>
</dbReference>
<comment type="caution">
    <text evidence="14">The sequence shown here is derived from an EMBL/GenBank/DDBJ whole genome shotgun (WGS) entry which is preliminary data.</text>
</comment>
<dbReference type="InterPro" id="IPR014030">
    <property type="entry name" value="Ketoacyl_synth_N"/>
</dbReference>
<protein>
    <recommendedName>
        <fullName evidence="4 11">3-oxoacyl-[acyl-carrier-protein] synthase 2</fullName>
        <ecNumber evidence="3 11">2.3.1.179</ecNumber>
    </recommendedName>
</protein>
<dbReference type="PANTHER" id="PTHR11712:SF336">
    <property type="entry name" value="3-OXOACYL-[ACYL-CARRIER-PROTEIN] SYNTHASE, MITOCHONDRIAL"/>
    <property type="match status" value="1"/>
</dbReference>
<evidence type="ECO:0000256" key="6">
    <source>
        <dbReference type="ARBA" id="ARBA00022679"/>
    </source>
</evidence>
<dbReference type="RefSeq" id="WP_254155431.1">
    <property type="nucleotide sequence ID" value="NZ_JAHESD010000057.1"/>
</dbReference>
<evidence type="ECO:0000259" key="13">
    <source>
        <dbReference type="PROSITE" id="PS52004"/>
    </source>
</evidence>
<evidence type="ECO:0000256" key="5">
    <source>
        <dbReference type="ARBA" id="ARBA00022516"/>
    </source>
</evidence>
<evidence type="ECO:0000256" key="3">
    <source>
        <dbReference type="ARBA" id="ARBA00012356"/>
    </source>
</evidence>
<evidence type="ECO:0000256" key="10">
    <source>
        <dbReference type="ARBA" id="ARBA00023315"/>
    </source>
</evidence>
<comment type="catalytic activity">
    <reaction evidence="11">
        <text>(9Z)-hexadecenoyl-[ACP] + malonyl-[ACP] + H(+) = 3-oxo-(11Z)-octadecenoyl-[ACP] + holo-[ACP] + CO2</text>
        <dbReference type="Rhea" id="RHEA:55040"/>
        <dbReference type="Rhea" id="RHEA-COMP:9623"/>
        <dbReference type="Rhea" id="RHEA-COMP:9685"/>
        <dbReference type="Rhea" id="RHEA-COMP:10800"/>
        <dbReference type="Rhea" id="RHEA-COMP:14074"/>
        <dbReference type="ChEBI" id="CHEBI:15378"/>
        <dbReference type="ChEBI" id="CHEBI:16526"/>
        <dbReference type="ChEBI" id="CHEBI:64479"/>
        <dbReference type="ChEBI" id="CHEBI:78449"/>
        <dbReference type="ChEBI" id="CHEBI:83989"/>
        <dbReference type="ChEBI" id="CHEBI:138538"/>
        <dbReference type="EC" id="2.3.1.179"/>
    </reaction>
</comment>
<evidence type="ECO:0000256" key="8">
    <source>
        <dbReference type="ARBA" id="ARBA00023098"/>
    </source>
</evidence>
<reference evidence="14 15" key="1">
    <citation type="submission" date="2021-05" db="EMBL/GenBank/DDBJ databases">
        <title>A Polyphasic approach of four new species of the genus Ohtaekwangia: Ohtaekwangia histidinii sp. nov., Ohtaekwangia cretensis sp. nov., Ohtaekwangia indiensis sp. nov., Ohtaekwangia reichenbachii sp. nov. from diverse environment.</title>
        <authorList>
            <person name="Octaviana S."/>
        </authorList>
    </citation>
    <scope>NUCLEOTIDE SEQUENCE [LARGE SCALE GENOMIC DNA]</scope>
    <source>
        <strain evidence="14 15">PWU20</strain>
    </source>
</reference>
<dbReference type="InterPro" id="IPR016039">
    <property type="entry name" value="Thiolase-like"/>
</dbReference>
<dbReference type="InterPro" id="IPR014031">
    <property type="entry name" value="Ketoacyl_synth_C"/>
</dbReference>
<evidence type="ECO:0000256" key="1">
    <source>
        <dbReference type="ARBA" id="ARBA00005194"/>
    </source>
</evidence>
<evidence type="ECO:0000313" key="15">
    <source>
        <dbReference type="Proteomes" id="UP000772618"/>
    </source>
</evidence>
<keyword evidence="15" id="KW-1185">Reference proteome</keyword>
<evidence type="ECO:0000313" key="14">
    <source>
        <dbReference type="EMBL" id="MBT1705484.1"/>
    </source>
</evidence>
<evidence type="ECO:0000256" key="11">
    <source>
        <dbReference type="PIRNR" id="PIRNR000447"/>
    </source>
</evidence>
<dbReference type="InterPro" id="IPR018201">
    <property type="entry name" value="Ketoacyl_synth_AS"/>
</dbReference>
<dbReference type="InterPro" id="IPR000794">
    <property type="entry name" value="Beta-ketoacyl_synthase"/>
</dbReference>
<accession>A0ABS5VXK5</accession>
<name>A0ABS5VXK5_9BACT</name>
<keyword evidence="7" id="KW-0276">Fatty acid metabolism</keyword>
<proteinExistence type="inferred from homology"/>
<dbReference type="InterPro" id="IPR017568">
    <property type="entry name" value="3-oxoacyl-ACP_synth-2"/>
</dbReference>
<comment type="similarity">
    <text evidence="2 11 12">Belongs to the thiolase-like superfamily. Beta-ketoacyl-ACP synthases family.</text>
</comment>
<dbReference type="PANTHER" id="PTHR11712">
    <property type="entry name" value="POLYKETIDE SYNTHASE-RELATED"/>
    <property type="match status" value="1"/>
</dbReference>
<keyword evidence="8" id="KW-0443">Lipid metabolism</keyword>
<keyword evidence="5 11" id="KW-0444">Lipid biosynthesis</keyword>
<dbReference type="NCBIfam" id="NF005589">
    <property type="entry name" value="PRK07314.1"/>
    <property type="match status" value="1"/>
</dbReference>
<organism evidence="14 15">
    <name type="scientific">Chryseosolibacter indicus</name>
    <dbReference type="NCBI Taxonomy" id="2782351"/>
    <lineage>
        <taxon>Bacteria</taxon>
        <taxon>Pseudomonadati</taxon>
        <taxon>Bacteroidota</taxon>
        <taxon>Cytophagia</taxon>
        <taxon>Cytophagales</taxon>
        <taxon>Chryseotaleaceae</taxon>
        <taxon>Chryseosolibacter</taxon>
    </lineage>
</organism>
<dbReference type="Gene3D" id="3.40.47.10">
    <property type="match status" value="1"/>
</dbReference>
<dbReference type="CDD" id="cd00834">
    <property type="entry name" value="KAS_I_II"/>
    <property type="match status" value="1"/>
</dbReference>
<dbReference type="Proteomes" id="UP000772618">
    <property type="component" value="Unassembled WGS sequence"/>
</dbReference>
<dbReference type="Pfam" id="PF00109">
    <property type="entry name" value="ketoacyl-synt"/>
    <property type="match status" value="1"/>
</dbReference>
<dbReference type="EMBL" id="JAHESD010000057">
    <property type="protein sequence ID" value="MBT1705484.1"/>
    <property type="molecule type" value="Genomic_DNA"/>
</dbReference>
<evidence type="ECO:0000256" key="2">
    <source>
        <dbReference type="ARBA" id="ARBA00008467"/>
    </source>
</evidence>
<evidence type="ECO:0000256" key="9">
    <source>
        <dbReference type="ARBA" id="ARBA00023160"/>
    </source>
</evidence>
<dbReference type="NCBIfam" id="TIGR03150">
    <property type="entry name" value="fabF"/>
    <property type="match status" value="1"/>
</dbReference>
<dbReference type="Pfam" id="PF02801">
    <property type="entry name" value="Ketoacyl-synt_C"/>
    <property type="match status" value="1"/>
</dbReference>
<comment type="catalytic activity">
    <reaction evidence="11">
        <text>a fatty acyl-[ACP] + malonyl-[ACP] + H(+) = a 3-oxoacyl-[ACP] + holo-[ACP] + CO2</text>
        <dbReference type="Rhea" id="RHEA:22836"/>
        <dbReference type="Rhea" id="RHEA-COMP:9623"/>
        <dbReference type="Rhea" id="RHEA-COMP:9685"/>
        <dbReference type="Rhea" id="RHEA-COMP:9916"/>
        <dbReference type="Rhea" id="RHEA-COMP:14125"/>
        <dbReference type="ChEBI" id="CHEBI:15378"/>
        <dbReference type="ChEBI" id="CHEBI:16526"/>
        <dbReference type="ChEBI" id="CHEBI:64479"/>
        <dbReference type="ChEBI" id="CHEBI:78449"/>
        <dbReference type="ChEBI" id="CHEBI:78776"/>
        <dbReference type="ChEBI" id="CHEBI:138651"/>
    </reaction>
</comment>
<gene>
    <name evidence="14" type="primary">fabF</name>
    <name evidence="14" type="ORF">KK060_19490</name>
</gene>
<dbReference type="GO" id="GO:0004315">
    <property type="term" value="F:3-oxoacyl-[acyl-carrier-protein] synthase activity"/>
    <property type="evidence" value="ECO:0007669"/>
    <property type="project" value="UniProtKB-EC"/>
</dbReference>
<keyword evidence="9 11" id="KW-0275">Fatty acid biosynthesis</keyword>
<keyword evidence="6 11" id="KW-0808">Transferase</keyword>
<keyword evidence="10 11" id="KW-0012">Acyltransferase</keyword>
<dbReference type="SUPFAM" id="SSF53901">
    <property type="entry name" value="Thiolase-like"/>
    <property type="match status" value="2"/>
</dbReference>
<evidence type="ECO:0000256" key="12">
    <source>
        <dbReference type="RuleBase" id="RU003694"/>
    </source>
</evidence>
<dbReference type="EC" id="2.3.1.179" evidence="3 11"/>
<comment type="pathway">
    <text evidence="1 11">Lipid metabolism; fatty acid biosynthesis.</text>
</comment>
<evidence type="ECO:0000256" key="4">
    <source>
        <dbReference type="ARBA" id="ARBA00014657"/>
    </source>
</evidence>
<dbReference type="PIRSF" id="PIRSF000447">
    <property type="entry name" value="KAS_II"/>
    <property type="match status" value="1"/>
</dbReference>
<sequence length="417" mass="44887">MTLKRVVVTGLGALTPIGNTFPEFWDGLKNGKSGAAPITRFDASKYKTKFACEVKNFDVGNYMDRKEARKMDPFTQYAMVAVDEAIKDSNLPLTDLNPNRVGVIWGSGIGGLLTFQEEVKSYAKGDGTPRFNPFFIPKMIPDLSAGHISIKYGFRGPNYVTVSACASSTNALYDAFTFLRLGKADIIISGGSEAAVCEAGVGGFNALKALSERNDSPESASRPYDKDRDGFVLGEGAGALVLEEYEHAKRRGAKIYAEILGGGMSSDAYHITAPHPEGAGIIQVMYNALEDAGIQAEEIDYINTHGTSTPLGDIGEIKAIQKVFGDHAYKLNISSTKSMTGHLLGAAGAIESIACLLAINESIIPPTINHFSDDPELDSKLNMTFNKAQKREVNVALSNTFGFGGHNFSVIFKKLKD</sequence>
<dbReference type="SMART" id="SM00825">
    <property type="entry name" value="PKS_KS"/>
    <property type="match status" value="1"/>
</dbReference>
<comment type="function">
    <text evidence="11">Involved in the type II fatty acid elongation cycle. Catalyzes the elongation of a wide range of acyl-ACP by the addition of two carbons from malonyl-ACP to an acyl acceptor. Can efficiently catalyze the conversion of palmitoleoyl-ACP (cis-hexadec-9-enoyl-ACP) to cis-vaccenoyl-ACP (cis-octadec-11-enoyl-ACP), an essential step in the thermal regulation of fatty acid composition.</text>
</comment>
<feature type="domain" description="Ketosynthase family 3 (KS3)" evidence="13">
    <location>
        <begin position="3"/>
        <end position="414"/>
    </location>
</feature>
<dbReference type="PROSITE" id="PS00606">
    <property type="entry name" value="KS3_1"/>
    <property type="match status" value="1"/>
</dbReference>
<evidence type="ECO:0000256" key="7">
    <source>
        <dbReference type="ARBA" id="ARBA00022832"/>
    </source>
</evidence>
<dbReference type="InterPro" id="IPR020841">
    <property type="entry name" value="PKS_Beta-ketoAc_synthase_dom"/>
</dbReference>